<keyword evidence="3" id="KW-0479">Metal-binding</keyword>
<dbReference type="InterPro" id="IPR010327">
    <property type="entry name" value="FldB/FldC_alpha/beta"/>
</dbReference>
<name>A0A1M6R8Q5_9FIRM</name>
<reference evidence="4 5" key="1">
    <citation type="submission" date="2016-11" db="EMBL/GenBank/DDBJ databases">
        <authorList>
            <person name="Jaros S."/>
            <person name="Januszkiewicz K."/>
            <person name="Wedrychowicz H."/>
        </authorList>
    </citation>
    <scope>NUCLEOTIDE SEQUENCE [LARGE SCALE GENOMIC DNA]</scope>
    <source>
        <strain evidence="4 5">DSM 14501</strain>
    </source>
</reference>
<accession>A0A1M6R8Q5</accession>
<dbReference type="Pfam" id="PF06050">
    <property type="entry name" value="HGD-D"/>
    <property type="match status" value="1"/>
</dbReference>
<dbReference type="STRING" id="1121266.SAMN02745883_01737"/>
<dbReference type="Gene3D" id="3.40.50.11890">
    <property type="match status" value="1"/>
</dbReference>
<dbReference type="AlphaFoldDB" id="A0A1M6R8Q5"/>
<proteinExistence type="inferred from homology"/>
<evidence type="ECO:0000313" key="4">
    <source>
        <dbReference type="EMBL" id="SHK28859.1"/>
    </source>
</evidence>
<protein>
    <submittedName>
        <fullName evidence="4">Benzoyl-CoA reductase/2-hydroxyglutaryl-CoA dehydratase subunit, BcrC/BadD/HgdB</fullName>
    </submittedName>
</protein>
<dbReference type="GO" id="GO:0051536">
    <property type="term" value="F:iron-sulfur cluster binding"/>
    <property type="evidence" value="ECO:0007669"/>
    <property type="project" value="UniProtKB-KW"/>
</dbReference>
<keyword evidence="3" id="KW-0408">Iron</keyword>
<dbReference type="GO" id="GO:0016836">
    <property type="term" value="F:hydro-lyase activity"/>
    <property type="evidence" value="ECO:0007669"/>
    <property type="project" value="UniProtKB-ARBA"/>
</dbReference>
<dbReference type="PANTHER" id="PTHR30548:SF3">
    <property type="entry name" value="2-HYDROXYACYL-COA DEHYDRATASE"/>
    <property type="match status" value="1"/>
</dbReference>
<keyword evidence="3" id="KW-0411">Iron-sulfur</keyword>
<evidence type="ECO:0000256" key="1">
    <source>
        <dbReference type="ARBA" id="ARBA00001966"/>
    </source>
</evidence>
<organism evidence="4 5">
    <name type="scientific">Caminicella sporogenes DSM 14501</name>
    <dbReference type="NCBI Taxonomy" id="1121266"/>
    <lineage>
        <taxon>Bacteria</taxon>
        <taxon>Bacillati</taxon>
        <taxon>Bacillota</taxon>
        <taxon>Clostridia</taxon>
        <taxon>Peptostreptococcales</taxon>
        <taxon>Caminicellaceae</taxon>
        <taxon>Caminicella</taxon>
    </lineage>
</organism>
<dbReference type="Proteomes" id="UP000184082">
    <property type="component" value="Unassembled WGS sequence"/>
</dbReference>
<dbReference type="EMBL" id="FRAJ01000013">
    <property type="protein sequence ID" value="SHK28859.1"/>
    <property type="molecule type" value="Genomic_DNA"/>
</dbReference>
<comment type="cofactor">
    <cofactor evidence="1">
        <name>[4Fe-4S] cluster</name>
        <dbReference type="ChEBI" id="CHEBI:49883"/>
    </cofactor>
</comment>
<dbReference type="Gene3D" id="3.40.50.11900">
    <property type="match status" value="1"/>
</dbReference>
<dbReference type="RefSeq" id="WP_072967626.1">
    <property type="nucleotide sequence ID" value="NZ_FRAJ01000013.1"/>
</dbReference>
<sequence>MEKVGLTTTIPVEVLFAAGIKPIDLNNIFVVSKMGKEYIEKAEIDGFPRNLCSWIKGLYSVALENGINNVVGVVEGDCSNTGALLEVWKMKGINIYPFAFPQNRDIKILKREIDNLMKVFNVSLDEVDKIKRGLHKIRKRVEYLDELTWKYNKASGFENHLWHVSCSDFNGDYTKFSIDLEKKIKEIENRNPKIDEIRLGYIGVPPIFTDIYSIIEAFGGRVVYNEVQRAFSMTGFDIDDSVYHMYLNFSYPYGINFRLKDIKEQIKLRKLDGIIHYVQAFCYRGIEDIIVKHELDIPVLTIEGDLPGKVDARTRLRIESFIDMLKDNILL</sequence>
<keyword evidence="5" id="KW-1185">Reference proteome</keyword>
<evidence type="ECO:0000256" key="2">
    <source>
        <dbReference type="ARBA" id="ARBA00005806"/>
    </source>
</evidence>
<comment type="similarity">
    <text evidence="2">Belongs to the FldB/FldC dehydratase alpha/beta subunit family.</text>
</comment>
<evidence type="ECO:0000313" key="5">
    <source>
        <dbReference type="Proteomes" id="UP000184082"/>
    </source>
</evidence>
<gene>
    <name evidence="4" type="ORF">SAMN02745883_01737</name>
</gene>
<dbReference type="PANTHER" id="PTHR30548">
    <property type="entry name" value="2-HYDROXYGLUTARYL-COA DEHYDRATASE, D-COMPONENT-RELATED"/>
    <property type="match status" value="1"/>
</dbReference>
<evidence type="ECO:0000256" key="3">
    <source>
        <dbReference type="ARBA" id="ARBA00023014"/>
    </source>
</evidence>